<reference evidence="1" key="1">
    <citation type="journal article" date="2021" name="Genome Biol. Evol.">
        <title>A High-Quality Reference Genome for a Parasitic Bivalve with Doubly Uniparental Inheritance (Bivalvia: Unionida).</title>
        <authorList>
            <person name="Smith C.H."/>
        </authorList>
    </citation>
    <scope>NUCLEOTIDE SEQUENCE</scope>
    <source>
        <strain evidence="1">CHS0354</strain>
    </source>
</reference>
<proteinExistence type="predicted"/>
<dbReference type="EMBL" id="JAEAOA010002259">
    <property type="protein sequence ID" value="KAK3610199.1"/>
    <property type="molecule type" value="Genomic_DNA"/>
</dbReference>
<dbReference type="AlphaFoldDB" id="A0AAE0WDH3"/>
<protein>
    <submittedName>
        <fullName evidence="1">Uncharacterized protein</fullName>
    </submittedName>
</protein>
<keyword evidence="2" id="KW-1185">Reference proteome</keyword>
<sequence length="88" mass="10349">MSQKLHIINNDTMQYIIFREAITMSIAFDMKATMSVSRKHVNLFTSLDRINVWSILVVLQNDISHCVRRCRIGPIRPCSMLLEVIEWR</sequence>
<reference evidence="1" key="3">
    <citation type="submission" date="2023-05" db="EMBL/GenBank/DDBJ databases">
        <authorList>
            <person name="Smith C.H."/>
        </authorList>
    </citation>
    <scope>NUCLEOTIDE SEQUENCE</scope>
    <source>
        <strain evidence="1">CHS0354</strain>
        <tissue evidence="1">Mantle</tissue>
    </source>
</reference>
<name>A0AAE0WDH3_9BIVA</name>
<reference evidence="1" key="2">
    <citation type="journal article" date="2021" name="Genome Biol. Evol.">
        <title>Developing a high-quality reference genome for a parasitic bivalve with doubly uniparental inheritance (Bivalvia: Unionida).</title>
        <authorList>
            <person name="Smith C.H."/>
        </authorList>
    </citation>
    <scope>NUCLEOTIDE SEQUENCE</scope>
    <source>
        <strain evidence="1">CHS0354</strain>
        <tissue evidence="1">Mantle</tissue>
    </source>
</reference>
<accession>A0AAE0WDH3</accession>
<organism evidence="1 2">
    <name type="scientific">Potamilus streckersoni</name>
    <dbReference type="NCBI Taxonomy" id="2493646"/>
    <lineage>
        <taxon>Eukaryota</taxon>
        <taxon>Metazoa</taxon>
        <taxon>Spiralia</taxon>
        <taxon>Lophotrochozoa</taxon>
        <taxon>Mollusca</taxon>
        <taxon>Bivalvia</taxon>
        <taxon>Autobranchia</taxon>
        <taxon>Heteroconchia</taxon>
        <taxon>Palaeoheterodonta</taxon>
        <taxon>Unionida</taxon>
        <taxon>Unionoidea</taxon>
        <taxon>Unionidae</taxon>
        <taxon>Ambleminae</taxon>
        <taxon>Lampsilini</taxon>
        <taxon>Potamilus</taxon>
    </lineage>
</organism>
<evidence type="ECO:0000313" key="1">
    <source>
        <dbReference type="EMBL" id="KAK3610199.1"/>
    </source>
</evidence>
<evidence type="ECO:0000313" key="2">
    <source>
        <dbReference type="Proteomes" id="UP001195483"/>
    </source>
</evidence>
<comment type="caution">
    <text evidence="1">The sequence shown here is derived from an EMBL/GenBank/DDBJ whole genome shotgun (WGS) entry which is preliminary data.</text>
</comment>
<gene>
    <name evidence="1" type="ORF">CHS0354_038838</name>
</gene>
<dbReference type="Proteomes" id="UP001195483">
    <property type="component" value="Unassembled WGS sequence"/>
</dbReference>